<dbReference type="PANTHER" id="PTHR37544:SF3">
    <property type="entry name" value="SPRAY"/>
    <property type="match status" value="1"/>
</dbReference>
<protein>
    <submittedName>
        <fullName evidence="3">Uncharacterized protein</fullName>
    </submittedName>
</protein>
<reference evidence="3 4" key="1">
    <citation type="submission" date="2024-02" db="EMBL/GenBank/DDBJ databases">
        <title>De novo assembly and annotation of 12 fungi associated with fruit tree decline syndrome in Ontario, Canada.</title>
        <authorList>
            <person name="Sulman M."/>
            <person name="Ellouze W."/>
            <person name="Ilyukhin E."/>
        </authorList>
    </citation>
    <scope>NUCLEOTIDE SEQUENCE [LARGE SCALE GENOMIC DNA]</scope>
    <source>
        <strain evidence="3 4">M1-105</strain>
    </source>
</reference>
<evidence type="ECO:0000313" key="4">
    <source>
        <dbReference type="Proteomes" id="UP001521116"/>
    </source>
</evidence>
<keyword evidence="2" id="KW-0812">Transmembrane</keyword>
<evidence type="ECO:0000256" key="1">
    <source>
        <dbReference type="SAM" id="MobiDB-lite"/>
    </source>
</evidence>
<keyword evidence="2" id="KW-1133">Transmembrane helix</keyword>
<comment type="caution">
    <text evidence="3">The sequence shown here is derived from an EMBL/GenBank/DDBJ whole genome shotgun (WGS) entry which is preliminary data.</text>
</comment>
<evidence type="ECO:0000256" key="2">
    <source>
        <dbReference type="SAM" id="Phobius"/>
    </source>
</evidence>
<accession>A0ABR3SYI9</accession>
<proteinExistence type="predicted"/>
<keyword evidence="4" id="KW-1185">Reference proteome</keyword>
<evidence type="ECO:0000313" key="3">
    <source>
        <dbReference type="EMBL" id="KAL1632413.1"/>
    </source>
</evidence>
<feature type="region of interest" description="Disordered" evidence="1">
    <location>
        <begin position="355"/>
        <end position="374"/>
    </location>
</feature>
<feature type="transmembrane region" description="Helical" evidence="2">
    <location>
        <begin position="397"/>
        <end position="418"/>
    </location>
</feature>
<keyword evidence="2" id="KW-0472">Membrane</keyword>
<dbReference type="PANTHER" id="PTHR37544">
    <property type="entry name" value="SPRAY-RELATED"/>
    <property type="match status" value="1"/>
</dbReference>
<organism evidence="3 4">
    <name type="scientific">Neofusicoccum ribis</name>
    <dbReference type="NCBI Taxonomy" id="45134"/>
    <lineage>
        <taxon>Eukaryota</taxon>
        <taxon>Fungi</taxon>
        <taxon>Dikarya</taxon>
        <taxon>Ascomycota</taxon>
        <taxon>Pezizomycotina</taxon>
        <taxon>Dothideomycetes</taxon>
        <taxon>Dothideomycetes incertae sedis</taxon>
        <taxon>Botryosphaeriales</taxon>
        <taxon>Botryosphaeriaceae</taxon>
        <taxon>Neofusicoccum</taxon>
    </lineage>
</organism>
<dbReference type="EMBL" id="JAJVDC020000030">
    <property type="protein sequence ID" value="KAL1632413.1"/>
    <property type="molecule type" value="Genomic_DNA"/>
</dbReference>
<gene>
    <name evidence="3" type="ORF">SLS56_003655</name>
</gene>
<sequence length="471" mass="52361">MYTATIQLALNGTEPSWSRDGWSFVPIDLSVAESRNAIQKVGSVSFTPSKNVSLLTPAIRARLECTPYPDLANTSDWLTTLDLSNHSIWNASTRPQDVKTGYQLGTGGQYSADFFVDTNVLGTATYLACCANGTSQPSQGRSAVGYWSKTDPFAAGYDIRWQNKITVKWIYGSLLSGFRYVNSTYNVTLFTEVPAAQALHCRPVIETATADLTVDQRTGQVQSFRITDEPKSALEAWKDLYIGREHRGYGALFQDAMLYASNILLLSGERTNSEIMDDMTFNFRDPNNGLNVDLMTYSMYILAGKDPEALLDASTLQRLANKTFSTFFQHFISSNFSIESGGWAYQRINSSRPFDPVPGQSLPPGNGSTPQTPANVSRTAEIEVHTQVELLEVNADAAWLSVAILAWFILTVIVVAVMEGRHLKRLIRDVECPADVFILISRSERLLQFVQNKTLEDRNFENDEQVMTKLG</sequence>
<dbReference type="Proteomes" id="UP001521116">
    <property type="component" value="Unassembled WGS sequence"/>
</dbReference>
<name>A0ABR3SYI9_9PEZI</name>